<evidence type="ECO:0000313" key="2">
    <source>
        <dbReference type="EMBL" id="OSX71277.1"/>
    </source>
</evidence>
<organism evidence="2 3">
    <name type="scientific">Porphyra umbilicalis</name>
    <name type="common">Purple laver</name>
    <name type="synonym">Red alga</name>
    <dbReference type="NCBI Taxonomy" id="2786"/>
    <lineage>
        <taxon>Eukaryota</taxon>
        <taxon>Rhodophyta</taxon>
        <taxon>Bangiophyceae</taxon>
        <taxon>Bangiales</taxon>
        <taxon>Bangiaceae</taxon>
        <taxon>Porphyra</taxon>
    </lineage>
</organism>
<protein>
    <submittedName>
        <fullName evidence="2">Uncharacterized protein</fullName>
    </submittedName>
</protein>
<dbReference type="EMBL" id="KV919150">
    <property type="protein sequence ID" value="OSX71277.1"/>
    <property type="molecule type" value="Genomic_DNA"/>
</dbReference>
<evidence type="ECO:0000313" key="3">
    <source>
        <dbReference type="Proteomes" id="UP000218209"/>
    </source>
</evidence>
<sequence length="210" mass="23828">MTWRGRRRLRPPPRRPPSRGWPNSAPRACASGAPPTTLRKWSKRTRTWRASRRGCSTKRRASRRRSSGGTTARRGGARRRRARRRWRWSRRAPRAPATPLRPSRRCARGGWRARPRRRRRRRRRWVPRARRKRASAMAGGGRAWRRASALTRTFPWSSSTLRSSARTPSLCPRAARGGVAAARPVGRRGAPRPATSTRGRTGGGGSRGQA</sequence>
<feature type="compositionally biased region" description="Low complexity" evidence="1">
    <location>
        <begin position="172"/>
        <end position="184"/>
    </location>
</feature>
<accession>A0A1X6NRR7</accession>
<dbReference type="Proteomes" id="UP000218209">
    <property type="component" value="Unassembled WGS sequence"/>
</dbReference>
<feature type="compositionally biased region" description="Basic residues" evidence="1">
    <location>
        <begin position="102"/>
        <end position="134"/>
    </location>
</feature>
<feature type="compositionally biased region" description="Basic residues" evidence="1">
    <location>
        <begin position="1"/>
        <end position="17"/>
    </location>
</feature>
<feature type="compositionally biased region" description="Gly residues" evidence="1">
    <location>
        <begin position="200"/>
        <end position="210"/>
    </location>
</feature>
<feature type="region of interest" description="Disordered" evidence="1">
    <location>
        <begin position="1"/>
        <end position="144"/>
    </location>
</feature>
<reference evidence="2 3" key="1">
    <citation type="submission" date="2017-03" db="EMBL/GenBank/DDBJ databases">
        <title>WGS assembly of Porphyra umbilicalis.</title>
        <authorList>
            <person name="Brawley S.H."/>
            <person name="Blouin N.A."/>
            <person name="Ficko-Blean E."/>
            <person name="Wheeler G.L."/>
            <person name="Lohr M."/>
            <person name="Goodson H.V."/>
            <person name="Jenkins J.W."/>
            <person name="Blaby-Haas C.E."/>
            <person name="Helliwell K.E."/>
            <person name="Chan C."/>
            <person name="Marriage T."/>
            <person name="Bhattacharya D."/>
            <person name="Klein A.S."/>
            <person name="Badis Y."/>
            <person name="Brodie J."/>
            <person name="Cao Y."/>
            <person name="Collen J."/>
            <person name="Dittami S.M."/>
            <person name="Gachon C.M."/>
            <person name="Green B.R."/>
            <person name="Karpowicz S."/>
            <person name="Kim J.W."/>
            <person name="Kudahl U."/>
            <person name="Lin S."/>
            <person name="Michel G."/>
            <person name="Mittag M."/>
            <person name="Olson B.J."/>
            <person name="Pangilinan J."/>
            <person name="Peng Y."/>
            <person name="Qiu H."/>
            <person name="Shu S."/>
            <person name="Singer J.T."/>
            <person name="Smith A.G."/>
            <person name="Sprecher B.N."/>
            <person name="Wagner V."/>
            <person name="Wang W."/>
            <person name="Wang Z.-Y."/>
            <person name="Yan J."/>
            <person name="Yarish C."/>
            <person name="Zoeuner-Riek S."/>
            <person name="Zhuang Y."/>
            <person name="Zou Y."/>
            <person name="Lindquist E.A."/>
            <person name="Grimwood J."/>
            <person name="Barry K."/>
            <person name="Rokhsar D.S."/>
            <person name="Schmutz J."/>
            <person name="Stiller J.W."/>
            <person name="Grossman A.R."/>
            <person name="Prochnik S.E."/>
        </authorList>
    </citation>
    <scope>NUCLEOTIDE SEQUENCE [LARGE SCALE GENOMIC DNA]</scope>
    <source>
        <strain evidence="2">4086291</strain>
    </source>
</reference>
<gene>
    <name evidence="2" type="ORF">BU14_0565s0008</name>
</gene>
<proteinExistence type="predicted"/>
<feature type="compositionally biased region" description="Basic residues" evidence="1">
    <location>
        <begin position="40"/>
        <end position="66"/>
    </location>
</feature>
<dbReference type="AlphaFoldDB" id="A0A1X6NRR7"/>
<feature type="compositionally biased region" description="Polar residues" evidence="1">
    <location>
        <begin position="157"/>
        <end position="167"/>
    </location>
</feature>
<keyword evidence="3" id="KW-1185">Reference proteome</keyword>
<name>A0A1X6NRR7_PORUM</name>
<evidence type="ECO:0000256" key="1">
    <source>
        <dbReference type="SAM" id="MobiDB-lite"/>
    </source>
</evidence>
<feature type="region of interest" description="Disordered" evidence="1">
    <location>
        <begin position="157"/>
        <end position="210"/>
    </location>
</feature>
<feature type="compositionally biased region" description="Basic residues" evidence="1">
    <location>
        <begin position="75"/>
        <end position="93"/>
    </location>
</feature>